<sequence>MFDLDYSLAADFELMVRFLEKFQVKSIYIPQIFVKMRSGGASNRSLLNIIRQNFEIYQAIKKNNQRFDFFVFVFSKLISRLRQYFSKPSVSA</sequence>
<dbReference type="GO" id="GO:0016740">
    <property type="term" value="F:transferase activity"/>
    <property type="evidence" value="ECO:0007669"/>
    <property type="project" value="UniProtKB-KW"/>
</dbReference>
<keyword evidence="1" id="KW-0808">Transferase</keyword>
<dbReference type="AlphaFoldDB" id="A0A0W8FMX7"/>
<proteinExistence type="predicted"/>
<reference evidence="1" key="1">
    <citation type="journal article" date="2015" name="Proc. Natl. Acad. Sci. U.S.A.">
        <title>Networks of energetic and metabolic interactions define dynamics in microbial communities.</title>
        <authorList>
            <person name="Embree M."/>
            <person name="Liu J.K."/>
            <person name="Al-Bassam M.M."/>
            <person name="Zengler K."/>
        </authorList>
    </citation>
    <scope>NUCLEOTIDE SEQUENCE</scope>
</reference>
<comment type="caution">
    <text evidence="1">The sequence shown here is derived from an EMBL/GenBank/DDBJ whole genome shotgun (WGS) entry which is preliminary data.</text>
</comment>
<accession>A0A0W8FMX7</accession>
<name>A0A0W8FMX7_9ZZZZ</name>
<evidence type="ECO:0000313" key="1">
    <source>
        <dbReference type="EMBL" id="KUG22050.1"/>
    </source>
</evidence>
<organism evidence="1">
    <name type="scientific">hydrocarbon metagenome</name>
    <dbReference type="NCBI Taxonomy" id="938273"/>
    <lineage>
        <taxon>unclassified sequences</taxon>
        <taxon>metagenomes</taxon>
        <taxon>ecological metagenomes</taxon>
    </lineage>
</organism>
<protein>
    <submittedName>
        <fullName evidence="1">Putative glycosyl transferase</fullName>
    </submittedName>
</protein>
<dbReference type="EMBL" id="LNQE01000992">
    <property type="protein sequence ID" value="KUG22050.1"/>
    <property type="molecule type" value="Genomic_DNA"/>
</dbReference>
<gene>
    <name evidence="1" type="ORF">ASZ90_008174</name>
</gene>